<keyword evidence="3" id="KW-1185">Reference proteome</keyword>
<organism evidence="2 3">
    <name type="scientific">Mytilus galloprovincialis</name>
    <name type="common">Mediterranean mussel</name>
    <dbReference type="NCBI Taxonomy" id="29158"/>
    <lineage>
        <taxon>Eukaryota</taxon>
        <taxon>Metazoa</taxon>
        <taxon>Spiralia</taxon>
        <taxon>Lophotrochozoa</taxon>
        <taxon>Mollusca</taxon>
        <taxon>Bivalvia</taxon>
        <taxon>Autobranchia</taxon>
        <taxon>Pteriomorphia</taxon>
        <taxon>Mytilida</taxon>
        <taxon>Mytiloidea</taxon>
        <taxon>Mytilidae</taxon>
        <taxon>Mytilinae</taxon>
        <taxon>Mytilus</taxon>
    </lineage>
</organism>
<protein>
    <submittedName>
        <fullName evidence="2">Uncharacterized protein</fullName>
    </submittedName>
</protein>
<dbReference type="EMBL" id="UYJE01000507">
    <property type="protein sequence ID" value="VDH93738.1"/>
    <property type="molecule type" value="Genomic_DNA"/>
</dbReference>
<evidence type="ECO:0000256" key="1">
    <source>
        <dbReference type="SAM" id="MobiDB-lite"/>
    </source>
</evidence>
<feature type="compositionally biased region" description="Basic and acidic residues" evidence="1">
    <location>
        <begin position="89"/>
        <end position="98"/>
    </location>
</feature>
<name>A0A8B6BPE4_MYTGA</name>
<proteinExistence type="predicted"/>
<evidence type="ECO:0000313" key="3">
    <source>
        <dbReference type="Proteomes" id="UP000596742"/>
    </source>
</evidence>
<dbReference type="Proteomes" id="UP000596742">
    <property type="component" value="Unassembled WGS sequence"/>
</dbReference>
<feature type="compositionally biased region" description="Basic and acidic residues" evidence="1">
    <location>
        <begin position="109"/>
        <end position="120"/>
    </location>
</feature>
<dbReference type="OrthoDB" id="5986704at2759"/>
<sequence length="120" mass="13004">MRFHHQFVTSILVLAVFGDVGNFINSVWTGQELISTNSALILPGAEAVWGHVAKAVVRGVAKSMAKKGKKNGGSEHTKNQRPSTRGKHEKGQSRKQNDQNRASGKKQKGGKDGSKKRGNK</sequence>
<reference evidence="2" key="1">
    <citation type="submission" date="2018-11" db="EMBL/GenBank/DDBJ databases">
        <authorList>
            <person name="Alioto T."/>
            <person name="Alioto T."/>
        </authorList>
    </citation>
    <scope>NUCLEOTIDE SEQUENCE</scope>
</reference>
<comment type="caution">
    <text evidence="2">The sequence shown here is derived from an EMBL/GenBank/DDBJ whole genome shotgun (WGS) entry which is preliminary data.</text>
</comment>
<dbReference type="AlphaFoldDB" id="A0A8B6BPE4"/>
<accession>A0A8B6BPE4</accession>
<feature type="region of interest" description="Disordered" evidence="1">
    <location>
        <begin position="61"/>
        <end position="120"/>
    </location>
</feature>
<evidence type="ECO:0000313" key="2">
    <source>
        <dbReference type="EMBL" id="VDH93738.1"/>
    </source>
</evidence>
<gene>
    <name evidence="2" type="ORF">MGAL_10B063482</name>
</gene>